<accession>A0AA38FB37</accession>
<dbReference type="OMA" id="WIHYSEL"/>
<sequence length="220" mass="24331">LFITPWFPDFDPNTYSVAKTLVWVRLPNLPLHLWYALEDIGNVLGKFIKEDLDRTHSGLCSFARICVEIDLSKGLPDRINLKFGNFQHTQVLDYENTAFRCRLCRNAGHLQASCPFNKNQKSGGKNGSTSLSGWGSVNPDLVSASNFNDNPNNPTSDSKMVTKKNATEMGFQENHLVGGGIKRGHTSESSESHQDFVPNNSMALANPSDLALVISYDLGK</sequence>
<name>A0AA38FB37_TAXCH</name>
<dbReference type="PANTHER" id="PTHR31286">
    <property type="entry name" value="GLYCINE-RICH CELL WALL STRUCTURAL PROTEIN 1.8-LIKE"/>
    <property type="match status" value="1"/>
</dbReference>
<reference evidence="1 2" key="1">
    <citation type="journal article" date="2021" name="Nat. Plants">
        <title>The Taxus genome provides insights into paclitaxel biosynthesis.</title>
        <authorList>
            <person name="Xiong X."/>
            <person name="Gou J."/>
            <person name="Liao Q."/>
            <person name="Li Y."/>
            <person name="Zhou Q."/>
            <person name="Bi G."/>
            <person name="Li C."/>
            <person name="Du R."/>
            <person name="Wang X."/>
            <person name="Sun T."/>
            <person name="Guo L."/>
            <person name="Liang H."/>
            <person name="Lu P."/>
            <person name="Wu Y."/>
            <person name="Zhang Z."/>
            <person name="Ro D.K."/>
            <person name="Shang Y."/>
            <person name="Huang S."/>
            <person name="Yan J."/>
        </authorList>
    </citation>
    <scope>NUCLEOTIDE SEQUENCE [LARGE SCALE GENOMIC DNA]</scope>
    <source>
        <strain evidence="1">Ta-2019</strain>
    </source>
</reference>
<evidence type="ECO:0000313" key="2">
    <source>
        <dbReference type="Proteomes" id="UP000824469"/>
    </source>
</evidence>
<dbReference type="PANTHER" id="PTHR31286:SF180">
    <property type="entry name" value="OS10G0362600 PROTEIN"/>
    <property type="match status" value="1"/>
</dbReference>
<dbReference type="InterPro" id="IPR040256">
    <property type="entry name" value="At4g02000-like"/>
</dbReference>
<proteinExistence type="predicted"/>
<dbReference type="EMBL" id="JAHRHJ020000011">
    <property type="protein sequence ID" value="KAH9296138.1"/>
    <property type="molecule type" value="Genomic_DNA"/>
</dbReference>
<evidence type="ECO:0000313" key="1">
    <source>
        <dbReference type="EMBL" id="KAH9296138.1"/>
    </source>
</evidence>
<feature type="non-terminal residue" evidence="1">
    <location>
        <position position="1"/>
    </location>
</feature>
<dbReference type="Proteomes" id="UP000824469">
    <property type="component" value="Unassembled WGS sequence"/>
</dbReference>
<keyword evidence="2" id="KW-1185">Reference proteome</keyword>
<evidence type="ECO:0008006" key="3">
    <source>
        <dbReference type="Google" id="ProtNLM"/>
    </source>
</evidence>
<dbReference type="AlphaFoldDB" id="A0AA38FB37"/>
<organism evidence="1 2">
    <name type="scientific">Taxus chinensis</name>
    <name type="common">Chinese yew</name>
    <name type="synonym">Taxus wallichiana var. chinensis</name>
    <dbReference type="NCBI Taxonomy" id="29808"/>
    <lineage>
        <taxon>Eukaryota</taxon>
        <taxon>Viridiplantae</taxon>
        <taxon>Streptophyta</taxon>
        <taxon>Embryophyta</taxon>
        <taxon>Tracheophyta</taxon>
        <taxon>Spermatophyta</taxon>
        <taxon>Pinopsida</taxon>
        <taxon>Pinidae</taxon>
        <taxon>Conifers II</taxon>
        <taxon>Cupressales</taxon>
        <taxon>Taxaceae</taxon>
        <taxon>Taxus</taxon>
    </lineage>
</organism>
<protein>
    <recommendedName>
        <fullName evidence="3">DUF4283 domain-containing protein</fullName>
    </recommendedName>
</protein>
<comment type="caution">
    <text evidence="1">The sequence shown here is derived from an EMBL/GenBank/DDBJ whole genome shotgun (WGS) entry which is preliminary data.</text>
</comment>
<gene>
    <name evidence="1" type="ORF">KI387_039726</name>
</gene>